<feature type="transmembrane region" description="Helical" evidence="6">
    <location>
        <begin position="119"/>
        <end position="140"/>
    </location>
</feature>
<feature type="transmembrane region" description="Helical" evidence="6">
    <location>
        <begin position="152"/>
        <end position="169"/>
    </location>
</feature>
<evidence type="ECO:0000313" key="8">
    <source>
        <dbReference type="EMBL" id="QIW98299.1"/>
    </source>
</evidence>
<dbReference type="Proteomes" id="UP000503462">
    <property type="component" value="Chromosome 2"/>
</dbReference>
<evidence type="ECO:0000259" key="7">
    <source>
        <dbReference type="Pfam" id="PF02544"/>
    </source>
</evidence>
<gene>
    <name evidence="8" type="ORF">AMS68_003817</name>
</gene>
<dbReference type="PANTHER" id="PTHR10556:SF43">
    <property type="entry name" value="STEROID 5-ALPHA-REDUCTASE DET2"/>
    <property type="match status" value="1"/>
</dbReference>
<dbReference type="PROSITE" id="PS50244">
    <property type="entry name" value="S5A_REDUCTASE"/>
    <property type="match status" value="1"/>
</dbReference>
<dbReference type="InterPro" id="IPR016636">
    <property type="entry name" value="3-oxo-5-alpha-steroid_4-DH"/>
</dbReference>
<keyword evidence="4 6" id="KW-1133">Transmembrane helix</keyword>
<evidence type="ECO:0000256" key="5">
    <source>
        <dbReference type="ARBA" id="ARBA00023136"/>
    </source>
</evidence>
<feature type="domain" description="3-oxo-5-alpha-steroid 4-dehydrogenase C-terminal" evidence="7">
    <location>
        <begin position="120"/>
        <end position="272"/>
    </location>
</feature>
<feature type="transmembrane region" description="Helical" evidence="6">
    <location>
        <begin position="55"/>
        <end position="72"/>
    </location>
</feature>
<keyword evidence="5 6" id="KW-0472">Membrane</keyword>
<evidence type="ECO:0000256" key="6">
    <source>
        <dbReference type="SAM" id="Phobius"/>
    </source>
</evidence>
<dbReference type="InterPro" id="IPR001104">
    <property type="entry name" value="3-oxo-5_a-steroid_4-DH_C"/>
</dbReference>
<protein>
    <recommendedName>
        <fullName evidence="7">3-oxo-5-alpha-steroid 4-dehydrogenase C-terminal domain-containing protein</fullName>
    </recommendedName>
</protein>
<comment type="subcellular location">
    <subcellularLocation>
        <location evidence="1">Membrane</location>
        <topology evidence="1">Multi-pass membrane protein</topology>
    </subcellularLocation>
</comment>
<proteinExistence type="inferred from homology"/>
<comment type="similarity">
    <text evidence="2">Belongs to the steroid 5-alpha reductase family.</text>
</comment>
<dbReference type="InterPro" id="IPR039357">
    <property type="entry name" value="SRD5A/TECR"/>
</dbReference>
<name>A0A6H0XV29_9PEZI</name>
<dbReference type="OrthoDB" id="5788137at2759"/>
<evidence type="ECO:0000256" key="4">
    <source>
        <dbReference type="ARBA" id="ARBA00022989"/>
    </source>
</evidence>
<evidence type="ECO:0000256" key="3">
    <source>
        <dbReference type="ARBA" id="ARBA00022692"/>
    </source>
</evidence>
<accession>A0A6H0XV29</accession>
<evidence type="ECO:0000256" key="1">
    <source>
        <dbReference type="ARBA" id="ARBA00004141"/>
    </source>
</evidence>
<dbReference type="GO" id="GO:0008202">
    <property type="term" value="P:steroid metabolic process"/>
    <property type="evidence" value="ECO:0007669"/>
    <property type="project" value="InterPro"/>
</dbReference>
<evidence type="ECO:0000256" key="2">
    <source>
        <dbReference type="ARBA" id="ARBA00007742"/>
    </source>
</evidence>
<dbReference type="Pfam" id="PF02544">
    <property type="entry name" value="Steroid_dh"/>
    <property type="match status" value="1"/>
</dbReference>
<evidence type="ECO:0000313" key="9">
    <source>
        <dbReference type="Proteomes" id="UP000503462"/>
    </source>
</evidence>
<sequence length="272" mass="31104">MSLLQDWLPPSRPYWELVLYGFQLFPLFTITQWLSDFHPQGKTSIHSRLNLPGKWAWSMMELVGPVTVVYCMRNIPKRSGIELSWRDWIFPSLYCLHYSYRAVISPLIRSPSMSPIHPIVFLSAVGFNIANGLSIGGYFAGYGPLPVVSTKMVTGIAIWALGLCGNIYHDEILADIRRSASSKHDKKGVQKLYLLPEGGLFRYALYPHYLCEWLEWFGFYLAAGWECQPARTFLLNEIATMTPRAVAGRRWYMQKFGKDRVGNRYAVIPGVL</sequence>
<organism evidence="8 9">
    <name type="scientific">Peltaster fructicola</name>
    <dbReference type="NCBI Taxonomy" id="286661"/>
    <lineage>
        <taxon>Eukaryota</taxon>
        <taxon>Fungi</taxon>
        <taxon>Dikarya</taxon>
        <taxon>Ascomycota</taxon>
        <taxon>Pezizomycotina</taxon>
        <taxon>Dothideomycetes</taxon>
        <taxon>Dothideomycetes incertae sedis</taxon>
        <taxon>Peltaster</taxon>
    </lineage>
</organism>
<keyword evidence="9" id="KW-1185">Reference proteome</keyword>
<dbReference type="GO" id="GO:0016020">
    <property type="term" value="C:membrane"/>
    <property type="evidence" value="ECO:0007669"/>
    <property type="project" value="UniProtKB-SubCell"/>
</dbReference>
<dbReference type="EMBL" id="CP051140">
    <property type="protein sequence ID" value="QIW98299.1"/>
    <property type="molecule type" value="Genomic_DNA"/>
</dbReference>
<dbReference type="PANTHER" id="PTHR10556">
    <property type="entry name" value="3-OXO-5-ALPHA-STEROID 4-DEHYDROGENASE"/>
    <property type="match status" value="1"/>
</dbReference>
<keyword evidence="3 6" id="KW-0812">Transmembrane</keyword>
<reference evidence="8 9" key="1">
    <citation type="journal article" date="2016" name="Sci. Rep.">
        <title>Peltaster fructicola genome reveals evolution from an invasive phytopathogen to an ectophytic parasite.</title>
        <authorList>
            <person name="Xu C."/>
            <person name="Chen H."/>
            <person name="Gleason M.L."/>
            <person name="Xu J.R."/>
            <person name="Liu H."/>
            <person name="Zhang R."/>
            <person name="Sun G."/>
        </authorList>
    </citation>
    <scope>NUCLEOTIDE SEQUENCE [LARGE SCALE GENOMIC DNA]</scope>
    <source>
        <strain evidence="8 9">LNHT1506</strain>
    </source>
</reference>
<feature type="transmembrane region" description="Helical" evidence="6">
    <location>
        <begin position="17"/>
        <end position="35"/>
    </location>
</feature>
<dbReference type="PIRSF" id="PIRSF015596">
    <property type="entry name" value="5_alpha-SR2"/>
    <property type="match status" value="1"/>
</dbReference>
<dbReference type="GO" id="GO:0003865">
    <property type="term" value="F:3-oxo-5-alpha-steroid 4-dehydrogenase activity"/>
    <property type="evidence" value="ECO:0007669"/>
    <property type="project" value="InterPro"/>
</dbReference>
<dbReference type="AlphaFoldDB" id="A0A6H0XV29"/>